<dbReference type="EMBL" id="JAYWIO010000004">
    <property type="protein sequence ID" value="KAK7270470.1"/>
    <property type="molecule type" value="Genomic_DNA"/>
</dbReference>
<name>A0AAN9F8F9_CROPI</name>
<proteinExistence type="predicted"/>
<dbReference type="Proteomes" id="UP001372338">
    <property type="component" value="Unassembled WGS sequence"/>
</dbReference>
<evidence type="ECO:0000256" key="1">
    <source>
        <dbReference type="SAM" id="MobiDB-lite"/>
    </source>
</evidence>
<evidence type="ECO:0000313" key="2">
    <source>
        <dbReference type="EMBL" id="KAK7270470.1"/>
    </source>
</evidence>
<keyword evidence="3" id="KW-1185">Reference proteome</keyword>
<dbReference type="PANTHER" id="PTHR35125:SF2">
    <property type="entry name" value="PROTEIN PATRONUS 2-LIKE"/>
    <property type="match status" value="1"/>
</dbReference>
<protein>
    <submittedName>
        <fullName evidence="2">Uncharacterized protein</fullName>
    </submittedName>
</protein>
<feature type="region of interest" description="Disordered" evidence="1">
    <location>
        <begin position="90"/>
        <end position="115"/>
    </location>
</feature>
<feature type="compositionally biased region" description="Basic and acidic residues" evidence="1">
    <location>
        <begin position="93"/>
        <end position="115"/>
    </location>
</feature>
<feature type="region of interest" description="Disordered" evidence="1">
    <location>
        <begin position="1"/>
        <end position="51"/>
    </location>
</feature>
<dbReference type="GO" id="GO:0007346">
    <property type="term" value="P:regulation of mitotic cell cycle"/>
    <property type="evidence" value="ECO:0007669"/>
    <property type="project" value="InterPro"/>
</dbReference>
<dbReference type="PANTHER" id="PTHR35125">
    <property type="entry name" value="NEURON NAVIGATOR 1-LIKE-RELATED"/>
    <property type="match status" value="1"/>
</dbReference>
<accession>A0AAN9F8F9</accession>
<gene>
    <name evidence="2" type="ORF">RIF29_23638</name>
</gene>
<comment type="caution">
    <text evidence="2">The sequence shown here is derived from an EMBL/GenBank/DDBJ whole genome shotgun (WGS) entry which is preliminary data.</text>
</comment>
<evidence type="ECO:0000313" key="3">
    <source>
        <dbReference type="Proteomes" id="UP001372338"/>
    </source>
</evidence>
<dbReference type="InterPro" id="IPR039326">
    <property type="entry name" value="Patronus"/>
</dbReference>
<reference evidence="2 3" key="1">
    <citation type="submission" date="2024-01" db="EMBL/GenBank/DDBJ databases">
        <title>The genomes of 5 underutilized Papilionoideae crops provide insights into root nodulation and disease resistanc.</title>
        <authorList>
            <person name="Yuan L."/>
        </authorList>
    </citation>
    <scope>NUCLEOTIDE SEQUENCE [LARGE SCALE GENOMIC DNA]</scope>
    <source>
        <strain evidence="2">ZHUSHIDOU_FW_LH</strain>
        <tissue evidence="2">Leaf</tissue>
    </source>
</reference>
<organism evidence="2 3">
    <name type="scientific">Crotalaria pallida</name>
    <name type="common">Smooth rattlebox</name>
    <name type="synonym">Crotalaria striata</name>
    <dbReference type="NCBI Taxonomy" id="3830"/>
    <lineage>
        <taxon>Eukaryota</taxon>
        <taxon>Viridiplantae</taxon>
        <taxon>Streptophyta</taxon>
        <taxon>Embryophyta</taxon>
        <taxon>Tracheophyta</taxon>
        <taxon>Spermatophyta</taxon>
        <taxon>Magnoliopsida</taxon>
        <taxon>eudicotyledons</taxon>
        <taxon>Gunneridae</taxon>
        <taxon>Pentapetalae</taxon>
        <taxon>rosids</taxon>
        <taxon>fabids</taxon>
        <taxon>Fabales</taxon>
        <taxon>Fabaceae</taxon>
        <taxon>Papilionoideae</taxon>
        <taxon>50 kb inversion clade</taxon>
        <taxon>genistoids sensu lato</taxon>
        <taxon>core genistoids</taxon>
        <taxon>Crotalarieae</taxon>
        <taxon>Crotalaria</taxon>
    </lineage>
</organism>
<sequence>MATRTGRLSHDQNLNVRVNGTFPGKADFTGQTKARAGGRKPLGDLSNAGKPINQALDGSLKLGKSSDSQASKQLKTKNLTVIMNDEAVNAKGKNLESNRKAASKPSEKSHTDSDDHMLIDIELPAIKLKYESADLELKLEEVPEKLLEVQSLSGQHDDGFPVDCESPKLSYCTLWGDDSAVNFKLIESP</sequence>
<dbReference type="AlphaFoldDB" id="A0AAN9F8F9"/>